<reference evidence="1" key="1">
    <citation type="journal article" date="2020" name="mSystems">
        <title>Genome- and Community-Level Interaction Insights into Carbon Utilization and Element Cycling Functions of Hydrothermarchaeota in Hydrothermal Sediment.</title>
        <authorList>
            <person name="Zhou Z."/>
            <person name="Liu Y."/>
            <person name="Xu W."/>
            <person name="Pan J."/>
            <person name="Luo Z.H."/>
            <person name="Li M."/>
        </authorList>
    </citation>
    <scope>NUCLEOTIDE SEQUENCE [LARGE SCALE GENOMIC DNA]</scope>
    <source>
        <strain evidence="1">SpSt-503</strain>
    </source>
</reference>
<evidence type="ECO:0000313" key="1">
    <source>
        <dbReference type="EMBL" id="HFH28741.1"/>
    </source>
</evidence>
<dbReference type="AlphaFoldDB" id="A0A7C3IGV7"/>
<name>A0A7C3IGV7_9SPIR</name>
<gene>
    <name evidence="1" type="ORF">ENS59_04415</name>
</gene>
<organism evidence="1">
    <name type="scientific">Gracilinema caldarium</name>
    <dbReference type="NCBI Taxonomy" id="215591"/>
    <lineage>
        <taxon>Bacteria</taxon>
        <taxon>Pseudomonadati</taxon>
        <taxon>Spirochaetota</taxon>
        <taxon>Spirochaetia</taxon>
        <taxon>Spirochaetales</taxon>
        <taxon>Breznakiellaceae</taxon>
        <taxon>Gracilinema</taxon>
    </lineage>
</organism>
<sequence length="66" mass="7744">MHIYILLKQVKEKYFDTVNHDLLIQMVRETVSDEAVITMIRKFLESGIMEEGLVSQIVYETVRTVV</sequence>
<comment type="caution">
    <text evidence="1">The sequence shown here is derived from an EMBL/GenBank/DDBJ whole genome shotgun (WGS) entry which is preliminary data.</text>
</comment>
<protein>
    <submittedName>
        <fullName evidence="1">Uncharacterized protein</fullName>
    </submittedName>
</protein>
<accession>A0A7C3IGV7</accession>
<dbReference type="EMBL" id="DSVL01000135">
    <property type="protein sequence ID" value="HFH28741.1"/>
    <property type="molecule type" value="Genomic_DNA"/>
</dbReference>
<proteinExistence type="predicted"/>